<proteinExistence type="predicted"/>
<accession>A0A7Y2NYA2</accession>
<evidence type="ECO:0000313" key="2">
    <source>
        <dbReference type="Proteomes" id="UP000533905"/>
    </source>
</evidence>
<organism evidence="1 2">
    <name type="scientific">Telluria aromaticivorans</name>
    <dbReference type="NCBI Taxonomy" id="2725995"/>
    <lineage>
        <taxon>Bacteria</taxon>
        <taxon>Pseudomonadati</taxon>
        <taxon>Pseudomonadota</taxon>
        <taxon>Betaproteobacteria</taxon>
        <taxon>Burkholderiales</taxon>
        <taxon>Oxalobacteraceae</taxon>
        <taxon>Telluria group</taxon>
        <taxon>Telluria</taxon>
    </lineage>
</organism>
<name>A0A7Y2NYA2_9BURK</name>
<keyword evidence="2" id="KW-1185">Reference proteome</keyword>
<evidence type="ECO:0000313" key="1">
    <source>
        <dbReference type="EMBL" id="NNG22587.1"/>
    </source>
</evidence>
<dbReference type="Proteomes" id="UP000533905">
    <property type="component" value="Unassembled WGS sequence"/>
</dbReference>
<gene>
    <name evidence="1" type="ORF">HGB41_06175</name>
</gene>
<comment type="caution">
    <text evidence="1">The sequence shown here is derived from an EMBL/GenBank/DDBJ whole genome shotgun (WGS) entry which is preliminary data.</text>
</comment>
<dbReference type="EMBL" id="JABAIV010000002">
    <property type="protein sequence ID" value="NNG22587.1"/>
    <property type="molecule type" value="Genomic_DNA"/>
</dbReference>
<protein>
    <submittedName>
        <fullName evidence="1">Uncharacterized protein</fullName>
    </submittedName>
</protein>
<reference evidence="1 2" key="1">
    <citation type="submission" date="2020-04" db="EMBL/GenBank/DDBJ databases">
        <title>Massilia sp. nov., a cold adapted bacteria isolated from Arctic soil.</title>
        <authorList>
            <person name="Son J."/>
            <person name="Ka J.-O."/>
        </authorList>
    </citation>
    <scope>NUCLEOTIDE SEQUENCE [LARGE SCALE GENOMIC DNA]</scope>
    <source>
        <strain evidence="1 2">ML15P13</strain>
    </source>
</reference>
<dbReference type="AlphaFoldDB" id="A0A7Y2NYA2"/>
<sequence>MPARVTLQRASAFWRRTRVAVYAARRGLRQLLRRAGRQPSHLSRVLRRLGMRFKVRQQTLADKKADTEHS</sequence>
<dbReference type="RefSeq" id="WP_171082291.1">
    <property type="nucleotide sequence ID" value="NZ_JABAIV010000002.1"/>
</dbReference>